<dbReference type="PROSITE" id="PS51783">
    <property type="entry name" value="PH_BEACH"/>
    <property type="match status" value="1"/>
</dbReference>
<feature type="repeat" description="WD" evidence="1">
    <location>
        <begin position="703"/>
        <end position="735"/>
    </location>
</feature>
<dbReference type="EnsemblMetazoa" id="AFAF006723-RA">
    <property type="protein sequence ID" value="AFAF006723-PA"/>
    <property type="gene ID" value="AFAF006723"/>
</dbReference>
<sequence>MQAGFRLGQRDNLLLLSVAAICPSTPPRTAFSMGSQRFSLLLLEPGEIYFEDFSVDVVREDEPTMLDVAELQASGRLKMCSKSLVFEPKGSACLPLIKIMYKDCTKIGRPGEESGRSDGDGSRLAIRCRQYSEMMDGNVVQPYRFVQRECTFLFHFHYAKLDECLQQICQLYRASTLPSYEQNSMIATIVYSRHSRVKFNPLWLTSLYERTIAEFQVKTINPLVVNPGRLLITNAFIYVQYYNNLHMNSVFKMNIRSITGLTKHRYLLRQIGLKIRWDANSSLYLAFRNETDRDECWRCITELPDYVVAEQTPESMTLKWQNGYVSNYDYLLYLNGLADRSVEDLTQYPVFPWIVTDYTSSELDLTDPGIYRDLSKPVGALNPERLERLRSRFDEMAEPKFLYGSHYSTPGFVLYYLVRKYPELMLCLQNGKFDHPDRMFNCVADAFHNCLHNMSDFKELIPEFYDTDEQGGFLQNTQKIDFGTRFDGTPVGHVALPPWAQNSPDRFVRVLREALESDYVSARLHHWIDLIFGYKQQGPAAHAADNVFYHLCYEGSVDLGTISDLAARHALEVQISEFGQIPKQLFRTAHVAKTLALPVSVSGGPDTVERPLTLRLETEYCSHKDEITAVAIERPTGNIFTTSKDGTMTCYGMGEKRKIRSVQLSDLPISSVQIACDRSVILGVWDNTILIYNFDFGKISSTIRAHDDAVSCVSYLPSHGLLVSGSWDCSLKIWNNYHNDSVVGYHVLEEKIVSVDTATGERGEIRVAVGLQSGELLLYELDARTVNRPTSYTRDNHKVLQQHRAPINEVKFNGRGQLVASCADDRLMYVTDADSRMTVCRKELPEVVRCLCWTPDGRHLLLGDRTGRLHVWNMLQGLVECVVAIHKVCVYRLQCFDDGRVISCGKDDNNYCIKVWSVAT</sequence>
<dbReference type="Pfam" id="PF25400">
    <property type="entry name" value="PH_FAN"/>
    <property type="match status" value="1"/>
</dbReference>
<dbReference type="InterPro" id="IPR050865">
    <property type="entry name" value="BEACH_Domain"/>
</dbReference>
<dbReference type="PROSITE" id="PS50294">
    <property type="entry name" value="WD_REPEATS_REGION"/>
    <property type="match status" value="1"/>
</dbReference>
<evidence type="ECO:0000313" key="5">
    <source>
        <dbReference type="Proteomes" id="UP000075886"/>
    </source>
</evidence>
<dbReference type="PROSITE" id="PS50197">
    <property type="entry name" value="BEACH"/>
    <property type="match status" value="1"/>
</dbReference>
<dbReference type="Proteomes" id="UP000075886">
    <property type="component" value="Unassembled WGS sequence"/>
</dbReference>
<dbReference type="SUPFAM" id="SSF81837">
    <property type="entry name" value="BEACH domain"/>
    <property type="match status" value="1"/>
</dbReference>
<feature type="domain" description="BEACH" evidence="2">
    <location>
        <begin position="305"/>
        <end position="593"/>
    </location>
</feature>
<dbReference type="InterPro" id="IPR036322">
    <property type="entry name" value="WD40_repeat_dom_sf"/>
</dbReference>
<keyword evidence="1" id="KW-0853">WD repeat</keyword>
<dbReference type="InterPro" id="IPR000409">
    <property type="entry name" value="BEACH_dom"/>
</dbReference>
<dbReference type="PROSITE" id="PS50082">
    <property type="entry name" value="WD_REPEATS_2"/>
    <property type="match status" value="1"/>
</dbReference>
<dbReference type="VEuPathDB" id="VectorBase:AFAF006723"/>
<dbReference type="InterPro" id="IPR001680">
    <property type="entry name" value="WD40_rpt"/>
</dbReference>
<evidence type="ECO:0000313" key="4">
    <source>
        <dbReference type="EnsemblMetazoa" id="AFAF006723-PA"/>
    </source>
</evidence>
<dbReference type="InterPro" id="IPR036372">
    <property type="entry name" value="BEACH_dom_sf"/>
</dbReference>
<dbReference type="SUPFAM" id="SSF50729">
    <property type="entry name" value="PH domain-like"/>
    <property type="match status" value="1"/>
</dbReference>
<dbReference type="AlphaFoldDB" id="A0A182QB95"/>
<dbReference type="STRING" id="69004.A0A182QB95"/>
<dbReference type="InterPro" id="IPR057496">
    <property type="entry name" value="FAN-like_PH"/>
</dbReference>
<dbReference type="InterPro" id="IPR015943">
    <property type="entry name" value="WD40/YVTN_repeat-like_dom_sf"/>
</dbReference>
<evidence type="ECO:0000259" key="2">
    <source>
        <dbReference type="PROSITE" id="PS50197"/>
    </source>
</evidence>
<dbReference type="PANTHER" id="PTHR13743">
    <property type="entry name" value="BEIGE/BEACH-RELATED"/>
    <property type="match status" value="1"/>
</dbReference>
<dbReference type="CDD" id="cd06071">
    <property type="entry name" value="Beach"/>
    <property type="match status" value="1"/>
</dbReference>
<name>A0A182QB95_9DIPT</name>
<evidence type="ECO:0000259" key="3">
    <source>
        <dbReference type="PROSITE" id="PS51783"/>
    </source>
</evidence>
<accession>A0A182QB95</accession>
<dbReference type="Gene3D" id="2.130.10.10">
    <property type="entry name" value="YVTN repeat-like/Quinoprotein amine dehydrogenase"/>
    <property type="match status" value="2"/>
</dbReference>
<dbReference type="Pfam" id="PF02138">
    <property type="entry name" value="Beach"/>
    <property type="match status" value="1"/>
</dbReference>
<proteinExistence type="predicted"/>
<dbReference type="SUPFAM" id="SSF50978">
    <property type="entry name" value="WD40 repeat-like"/>
    <property type="match status" value="1"/>
</dbReference>
<dbReference type="SMART" id="SM00320">
    <property type="entry name" value="WD40"/>
    <property type="match status" value="6"/>
</dbReference>
<feature type="domain" description="BEACH-type PH" evidence="3">
    <location>
        <begin position="206"/>
        <end position="301"/>
    </location>
</feature>
<dbReference type="PANTHER" id="PTHR13743:SF123">
    <property type="entry name" value="PROTEIN FAN"/>
    <property type="match status" value="1"/>
</dbReference>
<dbReference type="InterPro" id="IPR023362">
    <property type="entry name" value="PH-BEACH_dom"/>
</dbReference>
<evidence type="ECO:0000256" key="1">
    <source>
        <dbReference type="PROSITE-ProRule" id="PRU00221"/>
    </source>
</evidence>
<protein>
    <recommendedName>
        <fullName evidence="6">WD repeat-containing protein 55 homolog</fullName>
    </recommendedName>
</protein>
<reference evidence="5" key="1">
    <citation type="submission" date="2014-01" db="EMBL/GenBank/DDBJ databases">
        <title>The Genome Sequence of Anopheles farauti FAR1 (V2).</title>
        <authorList>
            <consortium name="The Broad Institute Genomics Platform"/>
            <person name="Neafsey D.E."/>
            <person name="Besansky N."/>
            <person name="Howell P."/>
            <person name="Walton C."/>
            <person name="Young S.K."/>
            <person name="Zeng Q."/>
            <person name="Gargeya S."/>
            <person name="Fitzgerald M."/>
            <person name="Haas B."/>
            <person name="Abouelleil A."/>
            <person name="Allen A.W."/>
            <person name="Alvarado L."/>
            <person name="Arachchi H.M."/>
            <person name="Berlin A.M."/>
            <person name="Chapman S.B."/>
            <person name="Gainer-Dewar J."/>
            <person name="Goldberg J."/>
            <person name="Griggs A."/>
            <person name="Gujja S."/>
            <person name="Hansen M."/>
            <person name="Howarth C."/>
            <person name="Imamovic A."/>
            <person name="Ireland A."/>
            <person name="Larimer J."/>
            <person name="McCowan C."/>
            <person name="Murphy C."/>
            <person name="Pearson M."/>
            <person name="Poon T.W."/>
            <person name="Priest M."/>
            <person name="Roberts A."/>
            <person name="Saif S."/>
            <person name="Shea T."/>
            <person name="Sisk P."/>
            <person name="Sykes S."/>
            <person name="Wortman J."/>
            <person name="Nusbaum C."/>
            <person name="Birren B."/>
        </authorList>
    </citation>
    <scope>NUCLEOTIDE SEQUENCE [LARGE SCALE GENOMIC DNA]</scope>
    <source>
        <strain evidence="5">FAR1</strain>
    </source>
</reference>
<reference evidence="4" key="2">
    <citation type="submission" date="2020-05" db="UniProtKB">
        <authorList>
            <consortium name="EnsemblMetazoa"/>
        </authorList>
    </citation>
    <scope>IDENTIFICATION</scope>
    <source>
        <strain evidence="4">FAR1</strain>
    </source>
</reference>
<organism evidence="4 5">
    <name type="scientific">Anopheles farauti</name>
    <dbReference type="NCBI Taxonomy" id="69004"/>
    <lineage>
        <taxon>Eukaryota</taxon>
        <taxon>Metazoa</taxon>
        <taxon>Ecdysozoa</taxon>
        <taxon>Arthropoda</taxon>
        <taxon>Hexapoda</taxon>
        <taxon>Insecta</taxon>
        <taxon>Pterygota</taxon>
        <taxon>Neoptera</taxon>
        <taxon>Endopterygota</taxon>
        <taxon>Diptera</taxon>
        <taxon>Nematocera</taxon>
        <taxon>Culicoidea</taxon>
        <taxon>Culicidae</taxon>
        <taxon>Anophelinae</taxon>
        <taxon>Anopheles</taxon>
    </lineage>
</organism>
<keyword evidence="5" id="KW-1185">Reference proteome</keyword>
<evidence type="ECO:0008006" key="6">
    <source>
        <dbReference type="Google" id="ProtNLM"/>
    </source>
</evidence>
<dbReference type="Gene3D" id="1.10.1540.10">
    <property type="entry name" value="BEACH domain"/>
    <property type="match status" value="1"/>
</dbReference>
<dbReference type="Pfam" id="PF00400">
    <property type="entry name" value="WD40"/>
    <property type="match status" value="3"/>
</dbReference>
<dbReference type="SMART" id="SM01026">
    <property type="entry name" value="Beach"/>
    <property type="match status" value="1"/>
</dbReference>
<dbReference type="EMBL" id="AXCN02001328">
    <property type="status" value="NOT_ANNOTATED_CDS"/>
    <property type="molecule type" value="Genomic_DNA"/>
</dbReference>